<name>A0A9W8AZV4_9FUNG</name>
<evidence type="ECO:0008006" key="4">
    <source>
        <dbReference type="Google" id="ProtNLM"/>
    </source>
</evidence>
<feature type="chain" id="PRO_5040986536" description="Peptidase A1 domain-containing protein" evidence="1">
    <location>
        <begin position="16"/>
        <end position="400"/>
    </location>
</feature>
<protein>
    <recommendedName>
        <fullName evidence="4">Peptidase A1 domain-containing protein</fullName>
    </recommendedName>
</protein>
<gene>
    <name evidence="2" type="ORF">H4R34_003528</name>
</gene>
<proteinExistence type="predicted"/>
<evidence type="ECO:0000256" key="1">
    <source>
        <dbReference type="SAM" id="SignalP"/>
    </source>
</evidence>
<sequence>MKLLSTFSLAAAAMGVGIRPSVSKSDPTVTTFQLQTVRNDLPTPLVIPRSGSRSSSKSNLLAGIKSGLRGSTSLSRTSSSHSLNRPTAIKGLQFVTLYIGERLHAYELVVDTTKTGLFLHDEQYRDDEYIGQTFDCSAHRDCTRHSSRNVPFGNEVIGAGVASVNIYTSSNIPVAEEHRVMVYLIKDLTATVASEFPLDGVLGLGLPQPSLLGLFSLFQRWCGPDHQVAQFTAAKSSLTLCESTLQTKSTPLLLQVPVQTEQWYWGSSSAWQGMVSLELTIDGKTMPFQDMLVILDLGHLALEPLSPPSSTQSSAASFENSSVRRSSVQKAVISEITLKTLQGTALKMPQDSLTYLDPSSPKNPNNISIPVLRLGPQVLKRYNIEMRVGTNDQSVFSVYA</sequence>
<comment type="caution">
    <text evidence="2">The sequence shown here is derived from an EMBL/GenBank/DDBJ whole genome shotgun (WGS) entry which is preliminary data.</text>
</comment>
<dbReference type="Proteomes" id="UP001151582">
    <property type="component" value="Unassembled WGS sequence"/>
</dbReference>
<dbReference type="AlphaFoldDB" id="A0A9W8AZV4"/>
<organism evidence="2 3">
    <name type="scientific">Dimargaris verticillata</name>
    <dbReference type="NCBI Taxonomy" id="2761393"/>
    <lineage>
        <taxon>Eukaryota</taxon>
        <taxon>Fungi</taxon>
        <taxon>Fungi incertae sedis</taxon>
        <taxon>Zoopagomycota</taxon>
        <taxon>Kickxellomycotina</taxon>
        <taxon>Dimargaritomycetes</taxon>
        <taxon>Dimargaritales</taxon>
        <taxon>Dimargaritaceae</taxon>
        <taxon>Dimargaris</taxon>
    </lineage>
</organism>
<evidence type="ECO:0000313" key="3">
    <source>
        <dbReference type="Proteomes" id="UP001151582"/>
    </source>
</evidence>
<evidence type="ECO:0000313" key="2">
    <source>
        <dbReference type="EMBL" id="KAJ1977587.1"/>
    </source>
</evidence>
<accession>A0A9W8AZV4</accession>
<dbReference type="EMBL" id="JANBQB010000336">
    <property type="protein sequence ID" value="KAJ1977587.1"/>
    <property type="molecule type" value="Genomic_DNA"/>
</dbReference>
<reference evidence="2" key="1">
    <citation type="submission" date="2022-07" db="EMBL/GenBank/DDBJ databases">
        <title>Phylogenomic reconstructions and comparative analyses of Kickxellomycotina fungi.</title>
        <authorList>
            <person name="Reynolds N.K."/>
            <person name="Stajich J.E."/>
            <person name="Barry K."/>
            <person name="Grigoriev I.V."/>
            <person name="Crous P."/>
            <person name="Smith M.E."/>
        </authorList>
    </citation>
    <scope>NUCLEOTIDE SEQUENCE</scope>
    <source>
        <strain evidence="2">RSA 567</strain>
    </source>
</reference>
<keyword evidence="3" id="KW-1185">Reference proteome</keyword>
<dbReference type="OrthoDB" id="10378238at2759"/>
<keyword evidence="1" id="KW-0732">Signal</keyword>
<feature type="signal peptide" evidence="1">
    <location>
        <begin position="1"/>
        <end position="15"/>
    </location>
</feature>